<dbReference type="Proteomes" id="UP000288789">
    <property type="component" value="Unassembled WGS sequence"/>
</dbReference>
<evidence type="ECO:0000313" key="3">
    <source>
        <dbReference type="Proteomes" id="UP000288789"/>
    </source>
</evidence>
<keyword evidence="3" id="KW-1185">Reference proteome</keyword>
<name>A0A451GE42_9GAMM</name>
<accession>A0A451GE42</accession>
<protein>
    <submittedName>
        <fullName evidence="2">ABC transporter substrate-binding protein</fullName>
    </submittedName>
</protein>
<proteinExistence type="predicted"/>
<evidence type="ECO:0000256" key="1">
    <source>
        <dbReference type="SAM" id="SignalP"/>
    </source>
</evidence>
<feature type="chain" id="PRO_5019016853" evidence="1">
    <location>
        <begin position="20"/>
        <end position="254"/>
    </location>
</feature>
<dbReference type="OrthoDB" id="8747607at2"/>
<keyword evidence="1" id="KW-0732">Signal</keyword>
<dbReference type="AlphaFoldDB" id="A0A451GE42"/>
<feature type="signal peptide" evidence="1">
    <location>
        <begin position="1"/>
        <end position="19"/>
    </location>
</feature>
<dbReference type="SUPFAM" id="SSF53850">
    <property type="entry name" value="Periplasmic binding protein-like II"/>
    <property type="match status" value="1"/>
</dbReference>
<dbReference type="Gene3D" id="3.40.190.10">
    <property type="entry name" value="Periplasmic binding protein-like II"/>
    <property type="match status" value="2"/>
</dbReference>
<evidence type="ECO:0000313" key="2">
    <source>
        <dbReference type="EMBL" id="RWU11206.1"/>
    </source>
</evidence>
<reference evidence="2 3" key="1">
    <citation type="submission" date="2018-12" db="EMBL/GenBank/DDBJ databases">
        <authorList>
            <person name="Li A."/>
            <person name="Zhang M."/>
            <person name="Zhu H."/>
        </authorList>
    </citation>
    <scope>NUCLEOTIDE SEQUENCE [LARGE SCALE GENOMIC DNA]</scope>
    <source>
        <strain evidence="2 3">R04H25</strain>
    </source>
</reference>
<sequence>MKHLIKIIIALGFALPAIADPINVRVAAFEFPPYYSDTMDSHLIGEVLNELNNIQDKYLFTLERVAPNGRYFALSEKGCCDLMLFEDPSWGWQDAEYPVEVTEPLLIGRERFVAMKQINRGQQFFETKGLRFGGIVGYHYPFAANEKDNRVLEEQYGIYLTHSHHANLRMLMNGRLDLIMLADDFIQTMLTETEREQLLLSDKPYGVYKLRAVISAGKTVKPSEFKRFLKQLKQQGKLMEIFQRFHVKTEPGLS</sequence>
<organism evidence="2 3">
    <name type="scientific">Pseudidiomarina gelatinasegens</name>
    <dbReference type="NCBI Taxonomy" id="2487740"/>
    <lineage>
        <taxon>Bacteria</taxon>
        <taxon>Pseudomonadati</taxon>
        <taxon>Pseudomonadota</taxon>
        <taxon>Gammaproteobacteria</taxon>
        <taxon>Alteromonadales</taxon>
        <taxon>Idiomarinaceae</taxon>
        <taxon>Pseudidiomarina</taxon>
    </lineage>
</organism>
<gene>
    <name evidence="2" type="ORF">EGC76_06605</name>
</gene>
<dbReference type="EMBL" id="RSFE01000004">
    <property type="protein sequence ID" value="RWU11206.1"/>
    <property type="molecule type" value="Genomic_DNA"/>
</dbReference>
<comment type="caution">
    <text evidence="2">The sequence shown here is derived from an EMBL/GenBank/DDBJ whole genome shotgun (WGS) entry which is preliminary data.</text>
</comment>
<dbReference type="RefSeq" id="WP_128352214.1">
    <property type="nucleotide sequence ID" value="NZ_RSFE01000004.1"/>
</dbReference>